<dbReference type="EMBL" id="AFNV02000013">
    <property type="protein sequence ID" value="ERJ18991.1"/>
    <property type="molecule type" value="Genomic_DNA"/>
</dbReference>
<protein>
    <submittedName>
        <fullName evidence="1">Membrane protein</fullName>
    </submittedName>
</protein>
<dbReference type="Proteomes" id="UP000006242">
    <property type="component" value="Unassembled WGS sequence"/>
</dbReference>
<gene>
    <name evidence="1" type="ORF">SSPSH_002073</name>
</gene>
<proteinExistence type="predicted"/>
<evidence type="ECO:0000313" key="2">
    <source>
        <dbReference type="Proteomes" id="UP000006242"/>
    </source>
</evidence>
<keyword evidence="2" id="KW-1185">Reference proteome</keyword>
<reference evidence="1 2" key="2">
    <citation type="journal article" date="2013" name="PLoS ONE">
        <title>INDIGO - INtegrated Data Warehouse of MIcrobial GenOmes with Examples from the Red Sea Extremophiles.</title>
        <authorList>
            <person name="Alam I."/>
            <person name="Antunes A."/>
            <person name="Kamau A.A."/>
            <person name="Ba Alawi W."/>
            <person name="Kalkatawi M."/>
            <person name="Stingl U."/>
            <person name="Bajic V.B."/>
        </authorList>
    </citation>
    <scope>NUCLEOTIDE SEQUENCE [LARGE SCALE GENOMIC DNA]</scope>
    <source>
        <strain evidence="1 2">E1L3A</strain>
    </source>
</reference>
<sequence length="274" mass="28203">MVLLLGIAAGLAYGLTAFAGAFLAVPLLVLFAGVSFHRALPIALFALGICAAIAAGDAVRARQCDVQSSAWLMAGSLPVALMLGTVAHSLPDMVLATLFLIASIVFGPLLLITVRAYANRIAPPPAALLHAPRRSFDDAAAVVHRSMADNLRVLFAGAGCGVLTALVAAPGSWIGWRMFERRSPGQPHMAVGTLALASSVIATLAAGWQFLFVSNVPGYTAGLYVLGTAAGMGIARRVHHLLPLGLTHRLLGILIVVAAFALWVVVMGGATASA</sequence>
<organism evidence="1 2">
    <name type="scientific">Salinisphaera shabanensis E1L3A</name>
    <dbReference type="NCBI Taxonomy" id="1033802"/>
    <lineage>
        <taxon>Bacteria</taxon>
        <taxon>Pseudomonadati</taxon>
        <taxon>Pseudomonadota</taxon>
        <taxon>Gammaproteobacteria</taxon>
        <taxon>Salinisphaerales</taxon>
        <taxon>Salinisphaeraceae</taxon>
        <taxon>Salinisphaera</taxon>
    </lineage>
</organism>
<evidence type="ECO:0000313" key="1">
    <source>
        <dbReference type="EMBL" id="ERJ18991.1"/>
    </source>
</evidence>
<name>A0ACB4V5P4_9GAMM</name>
<comment type="caution">
    <text evidence="1">The sequence shown here is derived from an EMBL/GenBank/DDBJ whole genome shotgun (WGS) entry which is preliminary data.</text>
</comment>
<reference evidence="1 2" key="1">
    <citation type="journal article" date="2011" name="J. Bacteriol.">
        <title>Genome sequence of Salinisphaera shabanensis, a gammaproteobacterium from the harsh, variable environment of the brine-seawater interface of the Shaban Deep in the Red Sea.</title>
        <authorList>
            <person name="Antunes A."/>
            <person name="Alam I."/>
            <person name="Bajic V.B."/>
            <person name="Stingl U."/>
        </authorList>
    </citation>
    <scope>NUCLEOTIDE SEQUENCE [LARGE SCALE GENOMIC DNA]</scope>
    <source>
        <strain evidence="1 2">E1L3A</strain>
    </source>
</reference>
<accession>A0ACB4V5P4</accession>